<name>A0A1M5R7W8_9FIRM</name>
<dbReference type="InterPro" id="IPR051534">
    <property type="entry name" value="CBASS_pafABC_assoc_protein"/>
</dbReference>
<keyword evidence="3" id="KW-0238">DNA-binding</keyword>
<evidence type="ECO:0000259" key="2">
    <source>
        <dbReference type="Pfam" id="PF13280"/>
    </source>
</evidence>
<dbReference type="Proteomes" id="UP000184032">
    <property type="component" value="Unassembled WGS sequence"/>
</dbReference>
<dbReference type="RefSeq" id="WP_073184072.1">
    <property type="nucleotide sequence ID" value="NZ_FQXI01000004.1"/>
</dbReference>
<dbReference type="PIRSF" id="PIRSF016838">
    <property type="entry name" value="PafC"/>
    <property type="match status" value="1"/>
</dbReference>
<keyword evidence="4" id="KW-1185">Reference proteome</keyword>
<dbReference type="InterPro" id="IPR026881">
    <property type="entry name" value="WYL_dom"/>
</dbReference>
<dbReference type="InterPro" id="IPR036388">
    <property type="entry name" value="WH-like_DNA-bd_sf"/>
</dbReference>
<dbReference type="PANTHER" id="PTHR34580">
    <property type="match status" value="1"/>
</dbReference>
<feature type="domain" description="Helix-turn-helix type 11" evidence="1">
    <location>
        <begin position="5"/>
        <end position="58"/>
    </location>
</feature>
<dbReference type="GO" id="GO:0003677">
    <property type="term" value="F:DNA binding"/>
    <property type="evidence" value="ECO:0007669"/>
    <property type="project" value="UniProtKB-KW"/>
</dbReference>
<feature type="domain" description="WYL" evidence="2">
    <location>
        <begin position="131"/>
        <end position="197"/>
    </location>
</feature>
<reference evidence="3 4" key="1">
    <citation type="submission" date="2016-11" db="EMBL/GenBank/DDBJ databases">
        <authorList>
            <person name="Jaros S."/>
            <person name="Januszkiewicz K."/>
            <person name="Wedrychowicz H."/>
        </authorList>
    </citation>
    <scope>NUCLEOTIDE SEQUENCE [LARGE SCALE GENOMIC DNA]</scope>
    <source>
        <strain evidence="3 4">DSM 21120</strain>
    </source>
</reference>
<sequence length="300" mass="35407">MKLNRMFEMLYILLYREVVSAAEFAEYFNVSTRTIYRYVDELSLANIPIYMKKGKNGGISLLPDYTLNKVFLSDDEKSEIVASLRAFTNLQNEKNSQSTINKLLGLFKSTQADWLEVDFSRWKDRKISKDTFDLIKSAIIFSEKLKLDYYNLKNQRIVRVVRPIKLLYKSMDWYLYGYCETREDYRFFKLKRMKSVSMTGEKFENNLKDTLPLNLDYSENKDEKIEVILEIDSALSFYVVEEYENYEQNSKGNYIVSLKIGVDELLSNILSYGSFCKVLSPEFVVDLVREELKNNLNKYL</sequence>
<proteinExistence type="predicted"/>
<dbReference type="Gene3D" id="1.10.10.10">
    <property type="entry name" value="Winged helix-like DNA-binding domain superfamily/Winged helix DNA-binding domain"/>
    <property type="match status" value="1"/>
</dbReference>
<dbReference type="InterPro" id="IPR013196">
    <property type="entry name" value="HTH_11"/>
</dbReference>
<gene>
    <name evidence="3" type="ORF">SAMN02745245_00856</name>
</gene>
<dbReference type="PANTHER" id="PTHR34580:SF1">
    <property type="entry name" value="PROTEIN PAFC"/>
    <property type="match status" value="1"/>
</dbReference>
<dbReference type="PROSITE" id="PS52050">
    <property type="entry name" value="WYL"/>
    <property type="match status" value="1"/>
</dbReference>
<dbReference type="SUPFAM" id="SSF46785">
    <property type="entry name" value="Winged helix' DNA-binding domain"/>
    <property type="match status" value="1"/>
</dbReference>
<organism evidence="3 4">
    <name type="scientific">Anaerosphaera aminiphila DSM 21120</name>
    <dbReference type="NCBI Taxonomy" id="1120995"/>
    <lineage>
        <taxon>Bacteria</taxon>
        <taxon>Bacillati</taxon>
        <taxon>Bacillota</taxon>
        <taxon>Tissierellia</taxon>
        <taxon>Tissierellales</taxon>
        <taxon>Peptoniphilaceae</taxon>
        <taxon>Anaerosphaera</taxon>
    </lineage>
</organism>
<dbReference type="EMBL" id="FQXI01000004">
    <property type="protein sequence ID" value="SHH22412.1"/>
    <property type="molecule type" value="Genomic_DNA"/>
</dbReference>
<dbReference type="InterPro" id="IPR036390">
    <property type="entry name" value="WH_DNA-bd_sf"/>
</dbReference>
<evidence type="ECO:0000313" key="3">
    <source>
        <dbReference type="EMBL" id="SHH22412.1"/>
    </source>
</evidence>
<accession>A0A1M5R7W8</accession>
<dbReference type="OrthoDB" id="9815009at2"/>
<dbReference type="Pfam" id="PF13280">
    <property type="entry name" value="WYL"/>
    <property type="match status" value="1"/>
</dbReference>
<dbReference type="InterPro" id="IPR028349">
    <property type="entry name" value="PafC-like"/>
</dbReference>
<dbReference type="Pfam" id="PF08279">
    <property type="entry name" value="HTH_11"/>
    <property type="match status" value="1"/>
</dbReference>
<evidence type="ECO:0000313" key="4">
    <source>
        <dbReference type="Proteomes" id="UP000184032"/>
    </source>
</evidence>
<evidence type="ECO:0000259" key="1">
    <source>
        <dbReference type="Pfam" id="PF08279"/>
    </source>
</evidence>
<protein>
    <submittedName>
        <fullName evidence="3">Predicted DNA-binding transcriptional regulator YafY, contains an HTH and WYL domains</fullName>
    </submittedName>
</protein>
<dbReference type="AlphaFoldDB" id="A0A1M5R7W8"/>
<dbReference type="STRING" id="1120995.SAMN02745245_00856"/>